<reference evidence="2" key="1">
    <citation type="submission" date="2019-12" db="EMBL/GenBank/DDBJ databases">
        <title>An insight into the sialome of adult female Ixodes ricinus ticks feeding for 6 days.</title>
        <authorList>
            <person name="Perner J."/>
            <person name="Ribeiro J.M.C."/>
        </authorList>
    </citation>
    <scope>NUCLEOTIDE SEQUENCE</scope>
    <source>
        <strain evidence="2">Semi-engorged</strain>
        <tissue evidence="2">Salivary glands</tissue>
    </source>
</reference>
<feature type="chain" id="PRO_5025440909" evidence="1">
    <location>
        <begin position="26"/>
        <end position="179"/>
    </location>
</feature>
<organism evidence="2">
    <name type="scientific">Ixodes ricinus</name>
    <name type="common">Common tick</name>
    <name type="synonym">Acarus ricinus</name>
    <dbReference type="NCBI Taxonomy" id="34613"/>
    <lineage>
        <taxon>Eukaryota</taxon>
        <taxon>Metazoa</taxon>
        <taxon>Ecdysozoa</taxon>
        <taxon>Arthropoda</taxon>
        <taxon>Chelicerata</taxon>
        <taxon>Arachnida</taxon>
        <taxon>Acari</taxon>
        <taxon>Parasitiformes</taxon>
        <taxon>Ixodida</taxon>
        <taxon>Ixodoidea</taxon>
        <taxon>Ixodidae</taxon>
        <taxon>Ixodinae</taxon>
        <taxon>Ixodes</taxon>
    </lineage>
</organism>
<evidence type="ECO:0000256" key="1">
    <source>
        <dbReference type="SAM" id="SignalP"/>
    </source>
</evidence>
<dbReference type="AlphaFoldDB" id="A0A6B0UYV4"/>
<dbReference type="EMBL" id="GIFC01013050">
    <property type="protein sequence ID" value="MXU95133.1"/>
    <property type="molecule type" value="Transcribed_RNA"/>
</dbReference>
<keyword evidence="1" id="KW-0732">Signal</keyword>
<feature type="signal peptide" evidence="1">
    <location>
        <begin position="1"/>
        <end position="25"/>
    </location>
</feature>
<evidence type="ECO:0000313" key="2">
    <source>
        <dbReference type="EMBL" id="MXU95133.1"/>
    </source>
</evidence>
<protein>
    <submittedName>
        <fullName evidence="2">Putative secreted protein</fullName>
    </submittedName>
</protein>
<accession>A0A6B0UYV4</accession>
<proteinExistence type="predicted"/>
<sequence>MMMMMNHMPLVFIVFFPCRSWTVSSHVFVSVEVDRAPDAVVMPLAQVACQGFQHLARVFLFLLFFHLLVFVRRVLESSPRIAFRQAIALCHLFVQADDIPNAVALVFGFLGGPEPRLLRFLEVLKGECEVLHCYTREHEYIMKRLRFLRGHIAWTVKVNLCRNMHGGLVNVVQFVSKGH</sequence>
<name>A0A6B0UYV4_IXORI</name>